<dbReference type="SUPFAM" id="SSF51004">
    <property type="entry name" value="C-terminal (heme d1) domain of cytochrome cd1-nitrite reductase"/>
    <property type="match status" value="1"/>
</dbReference>
<proteinExistence type="predicted"/>
<dbReference type="PANTHER" id="PTHR47197">
    <property type="entry name" value="PROTEIN NIRF"/>
    <property type="match status" value="1"/>
</dbReference>
<protein>
    <recommendedName>
        <fullName evidence="4">DNA-binding beta-propeller fold protein YncE</fullName>
    </recommendedName>
</protein>
<dbReference type="InterPro" id="IPR015943">
    <property type="entry name" value="WD40/YVTN_repeat-like_dom_sf"/>
</dbReference>
<dbReference type="InterPro" id="IPR011048">
    <property type="entry name" value="Haem_d1_sf"/>
</dbReference>
<dbReference type="Proteomes" id="UP000247772">
    <property type="component" value="Unassembled WGS sequence"/>
</dbReference>
<evidence type="ECO:0000256" key="1">
    <source>
        <dbReference type="SAM" id="SignalP"/>
    </source>
</evidence>
<name>A0A2V4UKU2_9BURK</name>
<dbReference type="PANTHER" id="PTHR47197:SF3">
    <property type="entry name" value="DIHYDRO-HEME D1 DEHYDROGENASE"/>
    <property type="match status" value="1"/>
</dbReference>
<keyword evidence="1" id="KW-0732">Signal</keyword>
<dbReference type="InterPro" id="IPR051200">
    <property type="entry name" value="Host-pathogen_enzymatic-act"/>
</dbReference>
<evidence type="ECO:0000313" key="3">
    <source>
        <dbReference type="Proteomes" id="UP000247772"/>
    </source>
</evidence>
<feature type="chain" id="PRO_5015859921" description="DNA-binding beta-propeller fold protein YncE" evidence="1">
    <location>
        <begin position="18"/>
        <end position="381"/>
    </location>
</feature>
<dbReference type="OrthoDB" id="9124170at2"/>
<dbReference type="EMBL" id="QJSQ01000005">
    <property type="protein sequence ID" value="PYE24927.1"/>
    <property type="molecule type" value="Genomic_DNA"/>
</dbReference>
<feature type="signal peptide" evidence="1">
    <location>
        <begin position="1"/>
        <end position="17"/>
    </location>
</feature>
<gene>
    <name evidence="2" type="ORF">C7410_105152</name>
</gene>
<evidence type="ECO:0000313" key="2">
    <source>
        <dbReference type="EMBL" id="PYE24927.1"/>
    </source>
</evidence>
<accession>A0A2V4UKU2</accession>
<dbReference type="AlphaFoldDB" id="A0A2V4UKU2"/>
<reference evidence="2 3" key="1">
    <citation type="submission" date="2018-06" db="EMBL/GenBank/DDBJ databases">
        <title>Genomic Encyclopedia of Type Strains, Phase IV (KMG-V): Genome sequencing to study the core and pangenomes of soil and plant-associated prokaryotes.</title>
        <authorList>
            <person name="Whitman W."/>
        </authorList>
    </citation>
    <scope>NUCLEOTIDE SEQUENCE [LARGE SCALE GENOMIC DNA]</scope>
    <source>
        <strain evidence="2 3">SRCL-318</strain>
    </source>
</reference>
<evidence type="ECO:0008006" key="4">
    <source>
        <dbReference type="Google" id="ProtNLM"/>
    </source>
</evidence>
<comment type="caution">
    <text evidence="2">The sequence shown here is derived from an EMBL/GenBank/DDBJ whole genome shotgun (WGS) entry which is preliminary data.</text>
</comment>
<dbReference type="PROSITE" id="PS51257">
    <property type="entry name" value="PROKAR_LIPOPROTEIN"/>
    <property type="match status" value="1"/>
</dbReference>
<sequence>MNKPLLAFLLVATAAVAGCGGSDSSSSNPASAAVTPSAPKLLSNITVPNTTSPAFSFDIGYVEAGRYYLADRNNKSVDVVDTKTKALLAQIPGNFTGAGASTDVSGPDGIVGVTGTNTLYVGDVDSVKIVDTSAMQTVKTIPISTSGSRVDEGCYDPDDHLVMFASPGDTPPYVTFISTTTQAVVNKLVFSGSSGLEACVYDPASKNFLINNDGTAANPDGELDVITASSVTSGAPAVSKSFALGKCGPAGIALGPNRDVLIGCDPSAGDPLITLILDRNTGAQLASVPFGGVDQVAYDPTSNRYFLPARHYVTSGTAASSGFTPTMGVIDGATRKLIYTVAVGTGAHSVGVDSGLGEVFVPYQPGSAAFPNGGISVFSTQ</sequence>
<organism evidence="2 3">
    <name type="scientific">Paraburkholderia silvatlantica</name>
    <dbReference type="NCBI Taxonomy" id="321895"/>
    <lineage>
        <taxon>Bacteria</taxon>
        <taxon>Pseudomonadati</taxon>
        <taxon>Pseudomonadota</taxon>
        <taxon>Betaproteobacteria</taxon>
        <taxon>Burkholderiales</taxon>
        <taxon>Burkholderiaceae</taxon>
        <taxon>Paraburkholderia</taxon>
    </lineage>
</organism>
<dbReference type="Gene3D" id="2.130.10.10">
    <property type="entry name" value="YVTN repeat-like/Quinoprotein amine dehydrogenase"/>
    <property type="match status" value="2"/>
</dbReference>